<protein>
    <submittedName>
        <fullName evidence="3">AP-like endonuclease/reverse transcriptase</fullName>
    </submittedName>
</protein>
<keyword evidence="1" id="KW-0472">Membrane</keyword>
<feature type="transmembrane region" description="Helical" evidence="1">
    <location>
        <begin position="6"/>
        <end position="31"/>
    </location>
</feature>
<keyword evidence="1" id="KW-1133">Transmembrane helix</keyword>
<feature type="domain" description="Endonuclease/exonuclease/phosphatase" evidence="2">
    <location>
        <begin position="95"/>
        <end position="194"/>
    </location>
</feature>
<sequence length="225" mass="25018">MAQQRVVALGIIGLLILFGGALISILVLLAARTWYDGLKPSQKAFGDWSGPSVTTSLFWPAGLAADEVPGSLPRKSPPQATGRNNNKRNKILTILHWNAEGISRKKLALANQLKKEDIDVACIQESHLIPHPKHGRRFTMKGYHTFKHDRQDGPKGGVITLVKNNITAWEIKVNTGDRAEMIRTELHFKFKDKNITIYNCYCPPGKEQALHAMNISDQCIVVGDF</sequence>
<reference evidence="3 4" key="1">
    <citation type="journal article" date="2021" name="Elife">
        <title>Chloroplast acquisition without the gene transfer in kleptoplastic sea slugs, Plakobranchus ocellatus.</title>
        <authorList>
            <person name="Maeda T."/>
            <person name="Takahashi S."/>
            <person name="Yoshida T."/>
            <person name="Shimamura S."/>
            <person name="Takaki Y."/>
            <person name="Nagai Y."/>
            <person name="Toyoda A."/>
            <person name="Suzuki Y."/>
            <person name="Arimoto A."/>
            <person name="Ishii H."/>
            <person name="Satoh N."/>
            <person name="Nishiyama T."/>
            <person name="Hasebe M."/>
            <person name="Maruyama T."/>
            <person name="Minagawa J."/>
            <person name="Obokata J."/>
            <person name="Shigenobu S."/>
        </authorList>
    </citation>
    <scope>NUCLEOTIDE SEQUENCE [LARGE SCALE GENOMIC DNA]</scope>
</reference>
<organism evidence="3 4">
    <name type="scientific">Elysia marginata</name>
    <dbReference type="NCBI Taxonomy" id="1093978"/>
    <lineage>
        <taxon>Eukaryota</taxon>
        <taxon>Metazoa</taxon>
        <taxon>Spiralia</taxon>
        <taxon>Lophotrochozoa</taxon>
        <taxon>Mollusca</taxon>
        <taxon>Gastropoda</taxon>
        <taxon>Heterobranchia</taxon>
        <taxon>Euthyneura</taxon>
        <taxon>Panpulmonata</taxon>
        <taxon>Sacoglossa</taxon>
        <taxon>Placobranchoidea</taxon>
        <taxon>Plakobranchidae</taxon>
        <taxon>Elysia</taxon>
    </lineage>
</organism>
<keyword evidence="1" id="KW-0812">Transmembrane</keyword>
<keyword evidence="3" id="KW-0378">Hydrolase</keyword>
<comment type="caution">
    <text evidence="3">The sequence shown here is derived from an EMBL/GenBank/DDBJ whole genome shotgun (WGS) entry which is preliminary data.</text>
</comment>
<dbReference type="InterPro" id="IPR036691">
    <property type="entry name" value="Endo/exonu/phosph_ase_sf"/>
</dbReference>
<keyword evidence="3" id="KW-0255">Endonuclease</keyword>
<evidence type="ECO:0000313" key="4">
    <source>
        <dbReference type="Proteomes" id="UP000762676"/>
    </source>
</evidence>
<dbReference type="SUPFAM" id="SSF56219">
    <property type="entry name" value="DNase I-like"/>
    <property type="match status" value="1"/>
</dbReference>
<dbReference type="Gene3D" id="3.60.10.10">
    <property type="entry name" value="Endonuclease/exonuclease/phosphatase"/>
    <property type="match status" value="1"/>
</dbReference>
<dbReference type="Pfam" id="PF03372">
    <property type="entry name" value="Exo_endo_phos"/>
    <property type="match status" value="1"/>
</dbReference>
<accession>A0AAV4JSD8</accession>
<dbReference type="Proteomes" id="UP000762676">
    <property type="component" value="Unassembled WGS sequence"/>
</dbReference>
<proteinExistence type="predicted"/>
<evidence type="ECO:0000259" key="2">
    <source>
        <dbReference type="Pfam" id="PF03372"/>
    </source>
</evidence>
<evidence type="ECO:0000256" key="1">
    <source>
        <dbReference type="SAM" id="Phobius"/>
    </source>
</evidence>
<dbReference type="AlphaFoldDB" id="A0AAV4JSD8"/>
<evidence type="ECO:0000313" key="3">
    <source>
        <dbReference type="EMBL" id="GFS25231.1"/>
    </source>
</evidence>
<dbReference type="InterPro" id="IPR005135">
    <property type="entry name" value="Endo/exonuclease/phosphatase"/>
</dbReference>
<dbReference type="EMBL" id="BMAT01014026">
    <property type="protein sequence ID" value="GFS25231.1"/>
    <property type="molecule type" value="Genomic_DNA"/>
</dbReference>
<gene>
    <name evidence="3" type="ORF">ElyMa_007022200</name>
</gene>
<keyword evidence="3" id="KW-0540">Nuclease</keyword>
<name>A0AAV4JSD8_9GAST</name>
<dbReference type="GO" id="GO:0004519">
    <property type="term" value="F:endonuclease activity"/>
    <property type="evidence" value="ECO:0007669"/>
    <property type="project" value="UniProtKB-KW"/>
</dbReference>
<keyword evidence="4" id="KW-1185">Reference proteome</keyword>